<organism evidence="2 3">
    <name type="scientific">Toxocara canis</name>
    <name type="common">Canine roundworm</name>
    <dbReference type="NCBI Taxonomy" id="6265"/>
    <lineage>
        <taxon>Eukaryota</taxon>
        <taxon>Metazoa</taxon>
        <taxon>Ecdysozoa</taxon>
        <taxon>Nematoda</taxon>
        <taxon>Chromadorea</taxon>
        <taxon>Rhabditida</taxon>
        <taxon>Spirurina</taxon>
        <taxon>Ascaridomorpha</taxon>
        <taxon>Ascaridoidea</taxon>
        <taxon>Toxocaridae</taxon>
        <taxon>Toxocara</taxon>
    </lineage>
</organism>
<protein>
    <submittedName>
        <fullName evidence="3">DNA-directed RNA polymerase</fullName>
    </submittedName>
</protein>
<accession>A0A183UTU0</accession>
<reference evidence="3" key="1">
    <citation type="submission" date="2016-06" db="UniProtKB">
        <authorList>
            <consortium name="WormBaseParasite"/>
        </authorList>
    </citation>
    <scope>IDENTIFICATION</scope>
</reference>
<dbReference type="AlphaFoldDB" id="A0A183UTU0"/>
<evidence type="ECO:0000313" key="2">
    <source>
        <dbReference type="Proteomes" id="UP000050794"/>
    </source>
</evidence>
<name>A0A183UTU0_TOXCA</name>
<evidence type="ECO:0000313" key="3">
    <source>
        <dbReference type="WBParaSite" id="TCNE_0001191001-mRNA-1"/>
    </source>
</evidence>
<dbReference type="EMBL" id="UYWY01021038">
    <property type="protein sequence ID" value="VDM43231.1"/>
    <property type="molecule type" value="Genomic_DNA"/>
</dbReference>
<reference evidence="1 2" key="2">
    <citation type="submission" date="2018-11" db="EMBL/GenBank/DDBJ databases">
        <authorList>
            <consortium name="Pathogen Informatics"/>
        </authorList>
    </citation>
    <scope>NUCLEOTIDE SEQUENCE [LARGE SCALE GENOMIC DNA]</scope>
</reference>
<evidence type="ECO:0000313" key="1">
    <source>
        <dbReference type="EMBL" id="VDM43231.1"/>
    </source>
</evidence>
<gene>
    <name evidence="1" type="ORF">TCNE_LOCUS11910</name>
</gene>
<dbReference type="Proteomes" id="UP000050794">
    <property type="component" value="Unassembled WGS sequence"/>
</dbReference>
<keyword evidence="2" id="KW-1185">Reference proteome</keyword>
<proteinExistence type="predicted"/>
<dbReference type="WBParaSite" id="TCNE_0001191001-mRNA-1">
    <property type="protein sequence ID" value="TCNE_0001191001-mRNA-1"/>
    <property type="gene ID" value="TCNE_0001191001"/>
</dbReference>
<sequence length="105" mass="11396">MVLGNGLGWNVSTMGLELRKALGYGARHDDFLSTMGTVEKTMNIALLGDIKNMFFPRKLLLVLSCLSSRFGTIAVTTSLAKGSLVARTSLNCVLAQNPEQWICCD</sequence>